<protein>
    <submittedName>
        <fullName evidence="1">Uncharacterized protein</fullName>
    </submittedName>
</protein>
<dbReference type="Proteomes" id="UP000253759">
    <property type="component" value="Unassembled WGS sequence"/>
</dbReference>
<keyword evidence="2" id="KW-1185">Reference proteome</keyword>
<reference evidence="2" key="1">
    <citation type="submission" date="2018-07" db="EMBL/GenBank/DDBJ databases">
        <authorList>
            <person name="Liu B.-T."/>
            <person name="Du Z."/>
        </authorList>
    </citation>
    <scope>NUCLEOTIDE SEQUENCE [LARGE SCALE GENOMIC DNA]</scope>
    <source>
        <strain evidence="2">XYN52</strain>
    </source>
</reference>
<evidence type="ECO:0000313" key="2">
    <source>
        <dbReference type="Proteomes" id="UP000253759"/>
    </source>
</evidence>
<dbReference type="AlphaFoldDB" id="A0A369W0B2"/>
<dbReference type="EMBL" id="QQNH01000024">
    <property type="protein sequence ID" value="RDE08094.1"/>
    <property type="molecule type" value="Genomic_DNA"/>
</dbReference>
<proteinExistence type="predicted"/>
<name>A0A369W0B2_9HYPH</name>
<gene>
    <name evidence="1" type="ORF">DVH29_13355</name>
</gene>
<evidence type="ECO:0000313" key="1">
    <source>
        <dbReference type="EMBL" id="RDE08094.1"/>
    </source>
</evidence>
<accession>A0A369W0B2</accession>
<organism evidence="1 2">
    <name type="scientific">Pelagibacterium lacus</name>
    <dbReference type="NCBI Taxonomy" id="2282655"/>
    <lineage>
        <taxon>Bacteria</taxon>
        <taxon>Pseudomonadati</taxon>
        <taxon>Pseudomonadota</taxon>
        <taxon>Alphaproteobacteria</taxon>
        <taxon>Hyphomicrobiales</taxon>
        <taxon>Devosiaceae</taxon>
        <taxon>Pelagibacterium</taxon>
    </lineage>
</organism>
<sequence length="86" mass="8730">MTDRFSTRASSLEGPASAGFAIVPDDGADLVAVTRALYVGTGGTLAVRLAGGDAITFHNLPDGALLPVRAVRVLETGTASQIVGLY</sequence>
<comment type="caution">
    <text evidence="1">The sequence shown here is derived from an EMBL/GenBank/DDBJ whole genome shotgun (WGS) entry which is preliminary data.</text>
</comment>